<protein>
    <submittedName>
        <fullName evidence="4">SAF domain-containing protein</fullName>
    </submittedName>
</protein>
<gene>
    <name evidence="4" type="ORF">V1351_07295</name>
</gene>
<feature type="transmembrane region" description="Helical" evidence="2">
    <location>
        <begin position="43"/>
        <end position="63"/>
    </location>
</feature>
<evidence type="ECO:0000313" key="4">
    <source>
        <dbReference type="EMBL" id="WXB77872.1"/>
    </source>
</evidence>
<dbReference type="RefSeq" id="WP_338752155.1">
    <property type="nucleotide sequence ID" value="NZ_CP144913.1"/>
</dbReference>
<evidence type="ECO:0000256" key="1">
    <source>
        <dbReference type="SAM" id="MobiDB-lite"/>
    </source>
</evidence>
<keyword evidence="2" id="KW-0472">Membrane</keyword>
<feature type="region of interest" description="Disordered" evidence="1">
    <location>
        <begin position="171"/>
        <end position="191"/>
    </location>
</feature>
<evidence type="ECO:0000256" key="2">
    <source>
        <dbReference type="SAM" id="Phobius"/>
    </source>
</evidence>
<evidence type="ECO:0000259" key="3">
    <source>
        <dbReference type="SMART" id="SM00858"/>
    </source>
</evidence>
<dbReference type="InterPro" id="IPR013974">
    <property type="entry name" value="SAF"/>
</dbReference>
<keyword evidence="5" id="KW-1185">Reference proteome</keyword>
<dbReference type="EMBL" id="CP144913">
    <property type="protein sequence ID" value="WXB77872.1"/>
    <property type="molecule type" value="Genomic_DNA"/>
</dbReference>
<keyword evidence="2" id="KW-0812">Transmembrane</keyword>
<dbReference type="Pfam" id="PF08666">
    <property type="entry name" value="SAF"/>
    <property type="match status" value="1"/>
</dbReference>
<feature type="domain" description="SAF" evidence="3">
    <location>
        <begin position="69"/>
        <end position="133"/>
    </location>
</feature>
<feature type="compositionally biased region" description="Polar residues" evidence="1">
    <location>
        <begin position="171"/>
        <end position="188"/>
    </location>
</feature>
<reference evidence="4 5" key="1">
    <citation type="submission" date="2024-02" db="EMBL/GenBank/DDBJ databases">
        <title>Janibacter sp. nov., isolated from gut of marine sandworm.</title>
        <authorList>
            <person name="Kim B."/>
            <person name="Jun M.O."/>
            <person name="Shin N.-R."/>
        </authorList>
    </citation>
    <scope>NUCLEOTIDE SEQUENCE [LARGE SCALE GENOMIC DNA]</scope>
    <source>
        <strain evidence="4 5">A1S7</strain>
    </source>
</reference>
<proteinExistence type="predicted"/>
<sequence length="242" mass="24973">MARKDEMSQTSGSGEGGARPPADPAATTPEAVEPAPQLRRKPVLLAASVAAVVLGALMGVWAWSAMSDTEGVVAVRESVSRGETIEMNDLVVVHVGVDPQLDTVPDEGLQSMVGQRAASDLPAGTLLTPGVTTSKVVPRDGQSVVGVAVNADQMPGMELRAGDRIRVISTAGSSGQDQQSGLTGQNQPAEPAEVRTEVVSLHKGDQPGTTVVSVLVPEDRAAELASQVSTGRVSIVLDSRER</sequence>
<name>A0ABZ2MLC8_9MICO</name>
<feature type="region of interest" description="Disordered" evidence="1">
    <location>
        <begin position="1"/>
        <end position="34"/>
    </location>
</feature>
<evidence type="ECO:0000313" key="5">
    <source>
        <dbReference type="Proteomes" id="UP001382727"/>
    </source>
</evidence>
<keyword evidence="2" id="KW-1133">Transmembrane helix</keyword>
<accession>A0ABZ2MLC8</accession>
<dbReference type="SMART" id="SM00858">
    <property type="entry name" value="SAF"/>
    <property type="match status" value="1"/>
</dbReference>
<dbReference type="Proteomes" id="UP001382727">
    <property type="component" value="Chromosome"/>
</dbReference>
<feature type="compositionally biased region" description="Low complexity" evidence="1">
    <location>
        <begin position="18"/>
        <end position="34"/>
    </location>
</feature>
<organism evidence="4 5">
    <name type="scientific">Janibacter alittae</name>
    <dbReference type="NCBI Taxonomy" id="3115209"/>
    <lineage>
        <taxon>Bacteria</taxon>
        <taxon>Bacillati</taxon>
        <taxon>Actinomycetota</taxon>
        <taxon>Actinomycetes</taxon>
        <taxon>Micrococcales</taxon>
        <taxon>Intrasporangiaceae</taxon>
        <taxon>Janibacter</taxon>
    </lineage>
</organism>